<evidence type="ECO:0000313" key="3">
    <source>
        <dbReference type="Proteomes" id="UP000466607"/>
    </source>
</evidence>
<dbReference type="InterPro" id="IPR036866">
    <property type="entry name" value="RibonucZ/Hydroxyglut_hydro"/>
</dbReference>
<evidence type="ECO:0000313" key="2">
    <source>
        <dbReference type="EMBL" id="BBY18083.1"/>
    </source>
</evidence>
<dbReference type="SUPFAM" id="SSF56281">
    <property type="entry name" value="Metallo-hydrolase/oxidoreductase"/>
    <property type="match status" value="1"/>
</dbReference>
<accession>A0AAD1IP31</accession>
<dbReference type="Proteomes" id="UP000466607">
    <property type="component" value="Chromosome"/>
</dbReference>
<dbReference type="RefSeq" id="WP_134057784.1">
    <property type="nucleotide sequence ID" value="NZ_AP022586.1"/>
</dbReference>
<evidence type="ECO:0000259" key="1">
    <source>
        <dbReference type="Pfam" id="PF19583"/>
    </source>
</evidence>
<name>A0AAD1IP31_9MYCO</name>
<dbReference type="AlphaFoldDB" id="A0AAD1IP31"/>
<proteinExistence type="predicted"/>
<protein>
    <recommendedName>
        <fullName evidence="1">ODP domain-containing protein</fullName>
    </recommendedName>
</protein>
<dbReference type="Gene3D" id="3.60.15.10">
    <property type="entry name" value="Ribonuclease Z/Hydroxyacylglutathione hydrolase-like"/>
    <property type="match status" value="1"/>
</dbReference>
<reference evidence="2 3" key="1">
    <citation type="journal article" date="2019" name="Emerg. Microbes Infect.">
        <title>Comprehensive subspecies identification of 175 nontuberculous mycobacteria species based on 7547 genomic profiles.</title>
        <authorList>
            <person name="Matsumoto Y."/>
            <person name="Kinjo T."/>
            <person name="Motooka D."/>
            <person name="Nabeya D."/>
            <person name="Jung N."/>
            <person name="Uechi K."/>
            <person name="Horii T."/>
            <person name="Iida T."/>
            <person name="Fujita J."/>
            <person name="Nakamura S."/>
        </authorList>
    </citation>
    <scope>NUCLEOTIDE SEQUENCE [LARGE SCALE GENOMIC DNA]</scope>
    <source>
        <strain evidence="2 3">JCM 17423</strain>
    </source>
</reference>
<keyword evidence="3" id="KW-1185">Reference proteome</keyword>
<dbReference type="InterPro" id="IPR045761">
    <property type="entry name" value="ODP_dom"/>
</dbReference>
<dbReference type="Pfam" id="PF19583">
    <property type="entry name" value="ODP"/>
    <property type="match status" value="1"/>
</dbReference>
<gene>
    <name evidence="2" type="ORF">MLIT_36750</name>
</gene>
<dbReference type="EMBL" id="AP022586">
    <property type="protein sequence ID" value="BBY18083.1"/>
    <property type="molecule type" value="Genomic_DNA"/>
</dbReference>
<feature type="domain" description="ODP" evidence="1">
    <location>
        <begin position="28"/>
        <end position="190"/>
    </location>
</feature>
<sequence length="247" mass="26627">METVVDEIAPGIFRLSTFIPDITEHGFTFNQFLLTGDQPFLFHCGQRQLFPLVSAAIERIVPLESLRWISFGHVEADECGAVNLLLDAAPHAEVIHGPLACMLSLTDMCDRPPVATTDQPLDTGGHTLRFIPTPHIPHNWEAGLWFDEATDTLLAGDLFTHVGRGPAITESDCVTTALDAEDLFHATALCTGLVPTLAALADLRPTTLAIMHGSSFAGDGANQLRGLADGYADMMHASLPSHRPQSP</sequence>
<organism evidence="2 3">
    <name type="scientific">Mycolicibacterium litorale</name>
    <dbReference type="NCBI Taxonomy" id="758802"/>
    <lineage>
        <taxon>Bacteria</taxon>
        <taxon>Bacillati</taxon>
        <taxon>Actinomycetota</taxon>
        <taxon>Actinomycetes</taxon>
        <taxon>Mycobacteriales</taxon>
        <taxon>Mycobacteriaceae</taxon>
        <taxon>Mycolicibacterium</taxon>
    </lineage>
</organism>